<feature type="domain" description="M23ase beta-sheet core" evidence="5">
    <location>
        <begin position="347"/>
        <end position="439"/>
    </location>
</feature>
<feature type="signal peptide" evidence="4">
    <location>
        <begin position="1"/>
        <end position="33"/>
    </location>
</feature>
<organism evidence="7">
    <name type="scientific">uncultured Anaerotruncus sp</name>
    <dbReference type="NCBI Taxonomy" id="905011"/>
    <lineage>
        <taxon>Bacteria</taxon>
        <taxon>Bacillati</taxon>
        <taxon>Bacillota</taxon>
        <taxon>Clostridia</taxon>
        <taxon>Eubacteriales</taxon>
        <taxon>Oscillospiraceae</taxon>
        <taxon>Anaerotruncus</taxon>
        <taxon>environmental samples</taxon>
    </lineage>
</organism>
<dbReference type="PANTHER" id="PTHR21666:SF270">
    <property type="entry name" value="MUREIN HYDROLASE ACTIVATOR ENVC"/>
    <property type="match status" value="1"/>
</dbReference>
<reference evidence="7" key="1">
    <citation type="submission" date="2015-09" db="EMBL/GenBank/DDBJ databases">
        <authorList>
            <consortium name="Pathogen Informatics"/>
        </authorList>
    </citation>
    <scope>NUCLEOTIDE SEQUENCE</scope>
    <source>
        <strain evidence="7">2789STDY5834896</strain>
    </source>
</reference>
<gene>
    <name evidence="7" type="primary">envC_2</name>
    <name evidence="7" type="ORF">SAMEA3545359_01412</name>
</gene>
<feature type="compositionally biased region" description="Low complexity" evidence="3">
    <location>
        <begin position="267"/>
        <end position="277"/>
    </location>
</feature>
<feature type="chain" id="PRO_5008737208" evidence="4">
    <location>
        <begin position="34"/>
        <end position="450"/>
    </location>
</feature>
<feature type="compositionally biased region" description="Gly residues" evidence="3">
    <location>
        <begin position="285"/>
        <end position="296"/>
    </location>
</feature>
<keyword evidence="2" id="KW-0175">Coiled coil</keyword>
<dbReference type="Gene3D" id="2.70.70.10">
    <property type="entry name" value="Glucose Permease (Domain IIA)"/>
    <property type="match status" value="1"/>
</dbReference>
<feature type="region of interest" description="Disordered" evidence="3">
    <location>
        <begin position="258"/>
        <end position="322"/>
    </location>
</feature>
<dbReference type="Pfam" id="PF01551">
    <property type="entry name" value="Peptidase_M23"/>
    <property type="match status" value="1"/>
</dbReference>
<feature type="domain" description="Peptidoglycan hydrolase PcsB coiled-coil" evidence="6">
    <location>
        <begin position="114"/>
        <end position="186"/>
    </location>
</feature>
<feature type="coiled-coil region" evidence="2">
    <location>
        <begin position="44"/>
        <end position="130"/>
    </location>
</feature>
<keyword evidence="1 4" id="KW-0732">Signal</keyword>
<sequence>MNRSISRHRGLALLIAAAMLLAVLTGSVTPARAQEKEEPAGDSIGALNDKYSQLDQQIQQLQQEIDGLSAAKGEEEQKRAQLLEQKQLVQEQVDLLQDKIEQLNGQVEEKEAYIEQKQQSIEENEELFRQRLRAQYMSPEASGLSAVLGASSFSEMLLRADTMSRLAEHDRQLIATLTKEKEDMEAAQNELSASKSDLDASKSLLDQKNAVLAGEADAAASTIDQLGGQLALNAQQQVQYRQERDAVEADILAAIRENENKHNNENSGGQSSSSSSTPTPPPAPDGGGSSDGGSSGGESSSTPAPEPEPEPEPEPDPPVTAFQWPVPGFSYISAPYGYSAIYGNEWHTGIDIAGGGIYGSNIVAAADGEVISAIYGNYGYGYYLLIYHGNSLYSLYGHCSNLYVGKGATVRRGQTIAAVGSTGNSTGPHLHFEVREGGNYGSDVNPYKYL</sequence>
<evidence type="ECO:0000256" key="4">
    <source>
        <dbReference type="SAM" id="SignalP"/>
    </source>
</evidence>
<accession>A0A1C6IF93</accession>
<dbReference type="InterPro" id="IPR011055">
    <property type="entry name" value="Dup_hybrid_motif"/>
</dbReference>
<dbReference type="Gene3D" id="6.10.250.3150">
    <property type="match status" value="1"/>
</dbReference>
<dbReference type="SUPFAM" id="SSF51261">
    <property type="entry name" value="Duplicated hybrid motif"/>
    <property type="match status" value="1"/>
</dbReference>
<dbReference type="AlphaFoldDB" id="A0A1C6IF93"/>
<dbReference type="EMBL" id="FMHG01000001">
    <property type="protein sequence ID" value="SCJ68300.1"/>
    <property type="molecule type" value="Genomic_DNA"/>
</dbReference>
<evidence type="ECO:0000259" key="6">
    <source>
        <dbReference type="Pfam" id="PF24568"/>
    </source>
</evidence>
<dbReference type="InterPro" id="IPR057309">
    <property type="entry name" value="PcsB_CC"/>
</dbReference>
<dbReference type="PANTHER" id="PTHR21666">
    <property type="entry name" value="PEPTIDASE-RELATED"/>
    <property type="match status" value="1"/>
</dbReference>
<evidence type="ECO:0000256" key="3">
    <source>
        <dbReference type="SAM" id="MobiDB-lite"/>
    </source>
</evidence>
<evidence type="ECO:0000256" key="2">
    <source>
        <dbReference type="SAM" id="Coils"/>
    </source>
</evidence>
<name>A0A1C6IF93_9FIRM</name>
<protein>
    <submittedName>
        <fullName evidence="7">Septal ring factor</fullName>
    </submittedName>
</protein>
<dbReference type="CDD" id="cd12797">
    <property type="entry name" value="M23_peptidase"/>
    <property type="match status" value="1"/>
</dbReference>
<evidence type="ECO:0000256" key="1">
    <source>
        <dbReference type="ARBA" id="ARBA00022729"/>
    </source>
</evidence>
<dbReference type="Pfam" id="PF24568">
    <property type="entry name" value="CC_PcsB"/>
    <property type="match status" value="1"/>
</dbReference>
<evidence type="ECO:0000313" key="7">
    <source>
        <dbReference type="EMBL" id="SCJ68300.1"/>
    </source>
</evidence>
<proteinExistence type="predicted"/>
<evidence type="ECO:0000259" key="5">
    <source>
        <dbReference type="Pfam" id="PF01551"/>
    </source>
</evidence>
<dbReference type="InterPro" id="IPR016047">
    <property type="entry name" value="M23ase_b-sheet_dom"/>
</dbReference>
<dbReference type="InterPro" id="IPR050570">
    <property type="entry name" value="Cell_wall_metabolism_enzyme"/>
</dbReference>
<dbReference type="GO" id="GO:0004222">
    <property type="term" value="F:metalloendopeptidase activity"/>
    <property type="evidence" value="ECO:0007669"/>
    <property type="project" value="TreeGrafter"/>
</dbReference>
<feature type="coiled-coil region" evidence="2">
    <location>
        <begin position="170"/>
        <end position="197"/>
    </location>
</feature>